<evidence type="ECO:0000256" key="1">
    <source>
        <dbReference type="SAM" id="Coils"/>
    </source>
</evidence>
<dbReference type="AlphaFoldDB" id="A0AAD1X4C1"/>
<name>A0AAD1X4C1_EUPCR</name>
<proteinExistence type="predicted"/>
<evidence type="ECO:0000313" key="3">
    <source>
        <dbReference type="EMBL" id="CAI2360239.1"/>
    </source>
</evidence>
<feature type="compositionally biased region" description="Polar residues" evidence="2">
    <location>
        <begin position="120"/>
        <end position="145"/>
    </location>
</feature>
<keyword evidence="4" id="KW-1185">Reference proteome</keyword>
<feature type="region of interest" description="Disordered" evidence="2">
    <location>
        <begin position="120"/>
        <end position="147"/>
    </location>
</feature>
<evidence type="ECO:0000313" key="4">
    <source>
        <dbReference type="Proteomes" id="UP001295684"/>
    </source>
</evidence>
<protein>
    <submittedName>
        <fullName evidence="3">Uncharacterized protein</fullName>
    </submittedName>
</protein>
<comment type="caution">
    <text evidence="3">The sequence shown here is derived from an EMBL/GenBank/DDBJ whole genome shotgun (WGS) entry which is preliminary data.</text>
</comment>
<gene>
    <name evidence="3" type="ORF">ECRASSUSDP1_LOCUS1538</name>
</gene>
<evidence type="ECO:0000256" key="2">
    <source>
        <dbReference type="SAM" id="MobiDB-lite"/>
    </source>
</evidence>
<feature type="region of interest" description="Disordered" evidence="2">
    <location>
        <begin position="163"/>
        <end position="193"/>
    </location>
</feature>
<keyword evidence="1" id="KW-0175">Coiled coil</keyword>
<reference evidence="3" key="1">
    <citation type="submission" date="2023-07" db="EMBL/GenBank/DDBJ databases">
        <authorList>
            <consortium name="AG Swart"/>
            <person name="Singh M."/>
            <person name="Singh A."/>
            <person name="Seah K."/>
            <person name="Emmerich C."/>
        </authorList>
    </citation>
    <scope>NUCLEOTIDE SEQUENCE</scope>
    <source>
        <strain evidence="3">DP1</strain>
    </source>
</reference>
<organism evidence="3 4">
    <name type="scientific">Euplotes crassus</name>
    <dbReference type="NCBI Taxonomy" id="5936"/>
    <lineage>
        <taxon>Eukaryota</taxon>
        <taxon>Sar</taxon>
        <taxon>Alveolata</taxon>
        <taxon>Ciliophora</taxon>
        <taxon>Intramacronucleata</taxon>
        <taxon>Spirotrichea</taxon>
        <taxon>Hypotrichia</taxon>
        <taxon>Euplotida</taxon>
        <taxon>Euplotidae</taxon>
        <taxon>Moneuplotes</taxon>
    </lineage>
</organism>
<sequence length="656" mass="77760">MNTSKTKVEIDDYTNTGGLNLDSPTTKQAMLRLGVKRNELFKPSPSRIDKKKTSAERKIINMQDKGKFKLWRKTVKDIAQERNTILALKYIKTYESDGKKNSDIYRYKLGLGKKRTVDNSKLNLNESESLGKTPNENYQNNNESPSHPKIITLERAESPDYSELFPKIGSDKSPKFSSKQSRGASQSQKRTDFISKKHQAYSILKLKDMKKSSKSSRNLPKSRVEKYLRHPLTNFDHIDDEIVNKGIFDLKSSKASQIASLPYTSFCDLRSNSTLRTVSEGGGSKISRKRDLEIQKYCISELNRQNQLKEKANFDKRLKYHKEHTERLRKIKIDLQKKKRQKASENVKKMNHEIDKKLNKGYKDRMKEILNQKIIQPDGREKWIKDQIALQRKQRNLKEKEEKEIQDCFRKLQKLQNRQKNAEMRYRNNLSSKTYGGKDDYYQTQLRRLELTKKEEQEKKLKLFQYMSKENKHKECYDDLQRRKKWNQNKKNERREQKFKNVERNLDLQNQQRQKSVHKLRKKLLQGSNSAVIDLESQELKRAREEMKIENVRINQERAKRQLEYKKYKVIVKHVNGIRNKIKKKIDQDFEIQKKSYDAYQENLKMIKAQQKLDKIVKKGQINSKSMKKLISKADVQGKVIKRKHLQEDEGEGEEY</sequence>
<feature type="compositionally biased region" description="Polar residues" evidence="2">
    <location>
        <begin position="175"/>
        <end position="188"/>
    </location>
</feature>
<feature type="coiled-coil region" evidence="1">
    <location>
        <begin position="492"/>
        <end position="562"/>
    </location>
</feature>
<feature type="coiled-coil region" evidence="1">
    <location>
        <begin position="321"/>
        <end position="360"/>
    </location>
</feature>
<dbReference type="Proteomes" id="UP001295684">
    <property type="component" value="Unassembled WGS sequence"/>
</dbReference>
<dbReference type="EMBL" id="CAMPGE010001452">
    <property type="protein sequence ID" value="CAI2360239.1"/>
    <property type="molecule type" value="Genomic_DNA"/>
</dbReference>
<accession>A0AAD1X4C1</accession>
<feature type="coiled-coil region" evidence="1">
    <location>
        <begin position="398"/>
        <end position="425"/>
    </location>
</feature>